<dbReference type="Gene3D" id="3.30.1490.130">
    <property type="entry name" value="D-aminoacylase. Domain 3"/>
    <property type="match status" value="1"/>
</dbReference>
<comment type="caution">
    <text evidence="3">The sequence shown here is derived from an EMBL/GenBank/DDBJ whole genome shotgun (WGS) entry which is preliminary data.</text>
</comment>
<feature type="domain" description="Amidohydrolase 3" evidence="2">
    <location>
        <begin position="45"/>
        <end position="265"/>
    </location>
</feature>
<dbReference type="InterPro" id="IPR050378">
    <property type="entry name" value="Metallo-dep_Hydrolases_sf"/>
</dbReference>
<dbReference type="Pfam" id="PF07969">
    <property type="entry name" value="Amidohydro_3"/>
    <property type="match status" value="1"/>
</dbReference>
<dbReference type="PANTHER" id="PTHR11647">
    <property type="entry name" value="HYDRANTOINASE/DIHYDROPYRIMIDINASE FAMILY MEMBER"/>
    <property type="match status" value="1"/>
</dbReference>
<dbReference type="InterPro" id="IPR013108">
    <property type="entry name" value="Amidohydro_3"/>
</dbReference>
<dbReference type="InterPro" id="IPR011059">
    <property type="entry name" value="Metal-dep_hydrolase_composite"/>
</dbReference>
<keyword evidence="4" id="KW-1185">Reference proteome</keyword>
<evidence type="ECO:0000256" key="1">
    <source>
        <dbReference type="SAM" id="MobiDB-lite"/>
    </source>
</evidence>
<dbReference type="InterPro" id="IPR023100">
    <property type="entry name" value="D-aminoacylase_insert_dom_sf"/>
</dbReference>
<evidence type="ECO:0000313" key="4">
    <source>
        <dbReference type="Proteomes" id="UP001244427"/>
    </source>
</evidence>
<dbReference type="SUPFAM" id="SSF51338">
    <property type="entry name" value="Composite domain of metallo-dependent hydrolases"/>
    <property type="match status" value="1"/>
</dbReference>
<sequence length="557" mass="59164">MTAPTRLVLRGGTIATSDGMREADVEVANGLVTKVGAVVPRRTDRVIECGGRLVLPGFVDAHSHADARFVDAAVQRALLRQGVTSIITGQDGVSFAPGDGTFSSEYFAAINGEHSGYEGGGVAGYLASVDGASRLNVAYLVPAGTVRWEVCGRTQEHADPTQLRRMMRLTRMGMREGAVGLSTGLDYVPGSFQPADEIAALCDPVARAGGVYVTHMRGGYETNSAAGIAEIAEITELTREKADADLRVHISHFHAPPEILIGQLDALARAGIDATFDAYPYGRGCSLLSMLLLPPELSIQPTGAVIRTLADPVDRERLRQEWIPQIEQNPGLGPEWPDMVSFAHIAAPSFGWAHGLTVAQAAASAGCDAADLAFDVLIASALRVNVVMAVRHPRTVSELARIFADSRHMGGSDGIFVGAHPHPRARGTFAKFLRDLVVDQAIWSWSDAARHLAATPAARFSLGARGHIAPGWIADLAVVDPDAVADTATYDRPLGEAVGIDDVIVAGTPVLVNGELASTLAGRGLRRSPTPRWDTPHAAPPRSTQDHTTQDPKERRQ</sequence>
<dbReference type="SUPFAM" id="SSF51556">
    <property type="entry name" value="Metallo-dependent hydrolases"/>
    <property type="match status" value="1"/>
</dbReference>
<dbReference type="Gene3D" id="3.20.20.140">
    <property type="entry name" value="Metal-dependent hydrolases"/>
    <property type="match status" value="2"/>
</dbReference>
<name>A0AAW8EVJ8_9MICO</name>
<evidence type="ECO:0000313" key="3">
    <source>
        <dbReference type="EMBL" id="MDQ0646216.1"/>
    </source>
</evidence>
<gene>
    <name evidence="3" type="ORF">QFZ53_000412</name>
</gene>
<feature type="compositionally biased region" description="Basic and acidic residues" evidence="1">
    <location>
        <begin position="544"/>
        <end position="557"/>
    </location>
</feature>
<dbReference type="GO" id="GO:0016812">
    <property type="term" value="F:hydrolase activity, acting on carbon-nitrogen (but not peptide) bonds, in cyclic amides"/>
    <property type="evidence" value="ECO:0007669"/>
    <property type="project" value="TreeGrafter"/>
</dbReference>
<dbReference type="EMBL" id="JAUSXV010000001">
    <property type="protein sequence ID" value="MDQ0646216.1"/>
    <property type="molecule type" value="Genomic_DNA"/>
</dbReference>
<dbReference type="Proteomes" id="UP001244427">
    <property type="component" value="Unassembled WGS sequence"/>
</dbReference>
<protein>
    <submittedName>
        <fullName evidence="3">N-acyl-D-amino-acid deacylase</fullName>
        <ecNumber evidence="3">3.5.1.81</ecNumber>
    </submittedName>
</protein>
<feature type="region of interest" description="Disordered" evidence="1">
    <location>
        <begin position="522"/>
        <end position="557"/>
    </location>
</feature>
<evidence type="ECO:0000259" key="2">
    <source>
        <dbReference type="Pfam" id="PF07969"/>
    </source>
</evidence>
<dbReference type="PANTHER" id="PTHR11647:SF1">
    <property type="entry name" value="COLLAPSIN RESPONSE MEDIATOR PROTEIN"/>
    <property type="match status" value="1"/>
</dbReference>
<dbReference type="InterPro" id="IPR032466">
    <property type="entry name" value="Metal_Hydrolase"/>
</dbReference>
<proteinExistence type="predicted"/>
<dbReference type="AlphaFoldDB" id="A0AAW8EVJ8"/>
<dbReference type="RefSeq" id="WP_307292994.1">
    <property type="nucleotide sequence ID" value="NZ_JAUSXV010000001.1"/>
</dbReference>
<dbReference type="EC" id="3.5.1.81" evidence="3"/>
<keyword evidence="3" id="KW-0378">Hydrolase</keyword>
<accession>A0AAW8EVJ8</accession>
<dbReference type="GO" id="GO:0047420">
    <property type="term" value="F:N-acyl-D-amino-acid deacylase activity"/>
    <property type="evidence" value="ECO:0007669"/>
    <property type="project" value="UniProtKB-EC"/>
</dbReference>
<dbReference type="Gene3D" id="2.30.40.10">
    <property type="entry name" value="Urease, subunit C, domain 1"/>
    <property type="match status" value="1"/>
</dbReference>
<reference evidence="3 4" key="1">
    <citation type="submission" date="2023-07" db="EMBL/GenBank/DDBJ databases">
        <title>Comparative genomics of wheat-associated soil bacteria to identify genetic determinants of phenazine resistance.</title>
        <authorList>
            <person name="Mouncey N."/>
        </authorList>
    </citation>
    <scope>NUCLEOTIDE SEQUENCE [LARGE SCALE GENOMIC DNA]</scope>
    <source>
        <strain evidence="3 4">W4I9-1</strain>
    </source>
</reference>
<organism evidence="3 4">
    <name type="scientific">Microbacterium natoriense</name>
    <dbReference type="NCBI Taxonomy" id="284570"/>
    <lineage>
        <taxon>Bacteria</taxon>
        <taxon>Bacillati</taxon>
        <taxon>Actinomycetota</taxon>
        <taxon>Actinomycetes</taxon>
        <taxon>Micrococcales</taxon>
        <taxon>Microbacteriaceae</taxon>
        <taxon>Microbacterium</taxon>
    </lineage>
</organism>
<dbReference type="GO" id="GO:0005829">
    <property type="term" value="C:cytosol"/>
    <property type="evidence" value="ECO:0007669"/>
    <property type="project" value="TreeGrafter"/>
</dbReference>